<feature type="compositionally biased region" description="Basic residues" evidence="2">
    <location>
        <begin position="135"/>
        <end position="153"/>
    </location>
</feature>
<feature type="region of interest" description="Disordered" evidence="2">
    <location>
        <begin position="877"/>
        <end position="898"/>
    </location>
</feature>
<dbReference type="Gene3D" id="1.25.40.10">
    <property type="entry name" value="Tetratricopeptide repeat domain"/>
    <property type="match status" value="3"/>
</dbReference>
<protein>
    <recommendedName>
        <fullName evidence="5">General transcription factor 3C polypeptide 3</fullName>
    </recommendedName>
</protein>
<dbReference type="EMBL" id="OZ034822">
    <property type="protein sequence ID" value="CAL1413820.1"/>
    <property type="molecule type" value="Genomic_DNA"/>
</dbReference>
<feature type="compositionally biased region" description="Acidic residues" evidence="2">
    <location>
        <begin position="120"/>
        <end position="129"/>
    </location>
</feature>
<evidence type="ECO:0008006" key="5">
    <source>
        <dbReference type="Google" id="ProtNLM"/>
    </source>
</evidence>
<dbReference type="InterPro" id="IPR019734">
    <property type="entry name" value="TPR_rpt"/>
</dbReference>
<proteinExistence type="predicted"/>
<feature type="region of interest" description="Disordered" evidence="2">
    <location>
        <begin position="625"/>
        <end position="646"/>
    </location>
</feature>
<dbReference type="SMART" id="SM00028">
    <property type="entry name" value="TPR"/>
    <property type="match status" value="6"/>
</dbReference>
<feature type="repeat" description="TPR" evidence="1">
    <location>
        <begin position="194"/>
        <end position="227"/>
    </location>
</feature>
<keyword evidence="1" id="KW-0802">TPR repeat</keyword>
<dbReference type="AlphaFoldDB" id="A0AAV2GSS8"/>
<dbReference type="PANTHER" id="PTHR23082:SF0">
    <property type="entry name" value="GENERAL TRANSCRIPTION FACTOR 3C POLYPEPTIDE 3"/>
    <property type="match status" value="1"/>
</dbReference>
<evidence type="ECO:0000256" key="2">
    <source>
        <dbReference type="SAM" id="MobiDB-lite"/>
    </source>
</evidence>
<organism evidence="3 4">
    <name type="scientific">Linum trigynum</name>
    <dbReference type="NCBI Taxonomy" id="586398"/>
    <lineage>
        <taxon>Eukaryota</taxon>
        <taxon>Viridiplantae</taxon>
        <taxon>Streptophyta</taxon>
        <taxon>Embryophyta</taxon>
        <taxon>Tracheophyta</taxon>
        <taxon>Spermatophyta</taxon>
        <taxon>Magnoliopsida</taxon>
        <taxon>eudicotyledons</taxon>
        <taxon>Gunneridae</taxon>
        <taxon>Pentapetalae</taxon>
        <taxon>rosids</taxon>
        <taxon>fabids</taxon>
        <taxon>Malpighiales</taxon>
        <taxon>Linaceae</taxon>
        <taxon>Linum</taxon>
    </lineage>
</organism>
<dbReference type="GO" id="GO:0006383">
    <property type="term" value="P:transcription by RNA polymerase III"/>
    <property type="evidence" value="ECO:0007669"/>
    <property type="project" value="InterPro"/>
</dbReference>
<dbReference type="Pfam" id="PF13432">
    <property type="entry name" value="TPR_16"/>
    <property type="match status" value="2"/>
</dbReference>
<sequence length="938" mass="105512">MGSLLGEGSEVDELDKDLEYALQVGEDELDKALDLALEDGEDDEDDDAEDERDGDGNEVEGAEQGPEAAPLVSMEGDGPGMEFFQHSLSLAYEALAEKKRRALADSKGEGSTKKARLEDAPEATLEDLEATFGSSRRRKSRKRKKNGRRKGSKNKLSEEISNMLADATLHYVHRRYEEGIAILKEVLRLAPVVPDAYHTLGLIYDRLGNSQKARGFYTLAALTKPKDPSFWEVLFTWHKEQGDLARAVMCLSRAVRADPSNISLRSSLTNLYFELGNYAKAAETHEQLLQICPNDLRVLMTAVELYSKCGQMERSVSILECYLKDHPSEVDYCVINILVAILMETRNYDSALKHIEHAQQVYYLGKEVPFPLRIKAGICHAHLGDIDKAESFFCSLQKENVAACSDLITEVADAFTSLGHFHSALKYYQMLDINGKHVNDGCIHFKIAQCHLSLNNRVEAIKYFYKALPKLSDSIDARLALATLLLEDSKEDDAITLLSPPENSSAVNCNPEKPKQWYSNVQIQLKLCHIYRAKGMLKAFVNILLPLVRDSLYGKTFPQKAKKRLTTSILRKRVKILEVGGTNDVFDGVRPLASRSDRLKAARARRLLKKKEEQKAAARAEGIDWNSDLSDDDESAEVREPPPLPNLLEDEEHHNLIIDLCKALQSLQRYWEALEIISLTRKLASSNKLPTEKRQELQSLAAQISYYTADPKHSLDCVKSVVQQRPYSFAAWNCFYKITSRLEKTFPRKFLRYMRAKYKDCVPPIVISGHQFTAGSLHQDASREYLEAYKLLPENPLVNLCAGTALINLALGFRLQNKHQCVAQGLAFLHNNLHLTGGKSQEALYNIARGYQQVGMSTLAVAYYEKVLSMSEKDYPIPKHRNEEDVEEGSSNNTTVEEAAAGGYRDLRREAAYNLHLIYMKSGAVDLARQVLKTHCTL</sequence>
<dbReference type="Proteomes" id="UP001497516">
    <property type="component" value="Chromosome 9"/>
</dbReference>
<feature type="region of interest" description="Disordered" evidence="2">
    <location>
        <begin position="103"/>
        <end position="157"/>
    </location>
</feature>
<dbReference type="InterPro" id="IPR039340">
    <property type="entry name" value="Tfc4/TFIIIC-102/Sfc4"/>
</dbReference>
<evidence type="ECO:0000313" key="4">
    <source>
        <dbReference type="Proteomes" id="UP001497516"/>
    </source>
</evidence>
<evidence type="ECO:0000256" key="1">
    <source>
        <dbReference type="PROSITE-ProRule" id="PRU00339"/>
    </source>
</evidence>
<name>A0AAV2GSS8_9ROSI</name>
<reference evidence="3 4" key="1">
    <citation type="submission" date="2024-04" db="EMBL/GenBank/DDBJ databases">
        <authorList>
            <person name="Fracassetti M."/>
        </authorList>
    </citation>
    <scope>NUCLEOTIDE SEQUENCE [LARGE SCALE GENOMIC DNA]</scope>
</reference>
<dbReference type="InterPro" id="IPR011990">
    <property type="entry name" value="TPR-like_helical_dom_sf"/>
</dbReference>
<dbReference type="PROSITE" id="PS50005">
    <property type="entry name" value="TPR"/>
    <property type="match status" value="2"/>
</dbReference>
<dbReference type="Pfam" id="PF13181">
    <property type="entry name" value="TPR_8"/>
    <property type="match status" value="1"/>
</dbReference>
<dbReference type="GO" id="GO:0000127">
    <property type="term" value="C:transcription factor TFIIIC complex"/>
    <property type="evidence" value="ECO:0007669"/>
    <property type="project" value="TreeGrafter"/>
</dbReference>
<feature type="compositionally biased region" description="Basic and acidic residues" evidence="2">
    <location>
        <begin position="103"/>
        <end position="119"/>
    </location>
</feature>
<keyword evidence="4" id="KW-1185">Reference proteome</keyword>
<feature type="compositionally biased region" description="Acidic residues" evidence="2">
    <location>
        <begin position="36"/>
        <end position="61"/>
    </location>
</feature>
<evidence type="ECO:0000313" key="3">
    <source>
        <dbReference type="EMBL" id="CAL1413820.1"/>
    </source>
</evidence>
<feature type="repeat" description="TPR" evidence="1">
    <location>
        <begin position="262"/>
        <end position="295"/>
    </location>
</feature>
<dbReference type="PANTHER" id="PTHR23082">
    <property type="entry name" value="TRANSCRIPTION INITIATION FACTOR IIIC TFIIIC , POLYPEPTIDE 3-RELATED"/>
    <property type="match status" value="1"/>
</dbReference>
<accession>A0AAV2GSS8</accession>
<gene>
    <name evidence="3" type="ORF">LTRI10_LOCUS53023</name>
</gene>
<feature type="region of interest" description="Disordered" evidence="2">
    <location>
        <begin position="35"/>
        <end position="80"/>
    </location>
</feature>
<dbReference type="SUPFAM" id="SSF48452">
    <property type="entry name" value="TPR-like"/>
    <property type="match status" value="3"/>
</dbReference>